<keyword evidence="6" id="KW-0539">Nucleus</keyword>
<evidence type="ECO:0000256" key="3">
    <source>
        <dbReference type="ARBA" id="ARBA00022833"/>
    </source>
</evidence>
<dbReference type="CDD" id="cd00067">
    <property type="entry name" value="GAL4"/>
    <property type="match status" value="1"/>
</dbReference>
<keyword evidence="12" id="KW-1185">Reference proteome</keyword>
<dbReference type="FunFam" id="3.30.160.60:FF:002343">
    <property type="entry name" value="Zinc finger protein 33A"/>
    <property type="match status" value="1"/>
</dbReference>
<feature type="domain" description="Zn(2)-C6 fungal-type" evidence="9">
    <location>
        <begin position="92"/>
        <end position="121"/>
    </location>
</feature>
<evidence type="ECO:0000313" key="12">
    <source>
        <dbReference type="Proteomes" id="UP000240883"/>
    </source>
</evidence>
<dbReference type="InterPro" id="IPR036864">
    <property type="entry name" value="Zn2-C6_fun-type_DNA-bd_sf"/>
</dbReference>
<dbReference type="PROSITE" id="PS50157">
    <property type="entry name" value="ZINC_FINGER_C2H2_2"/>
    <property type="match status" value="2"/>
</dbReference>
<dbReference type="SMART" id="SM00066">
    <property type="entry name" value="GAL4"/>
    <property type="match status" value="1"/>
</dbReference>
<feature type="region of interest" description="Disordered" evidence="8">
    <location>
        <begin position="179"/>
        <end position="203"/>
    </location>
</feature>
<dbReference type="PROSITE" id="PS00028">
    <property type="entry name" value="ZINC_FINGER_C2H2_1"/>
    <property type="match status" value="2"/>
</dbReference>
<dbReference type="Pfam" id="PF04082">
    <property type="entry name" value="Fungal_trans"/>
    <property type="match status" value="1"/>
</dbReference>
<evidence type="ECO:0000256" key="1">
    <source>
        <dbReference type="ARBA" id="ARBA00022723"/>
    </source>
</evidence>
<dbReference type="STRING" id="1448308.A0A2T2P9P0"/>
<dbReference type="InterPro" id="IPR007219">
    <property type="entry name" value="XnlR_reg_dom"/>
</dbReference>
<dbReference type="PROSITE" id="PS00463">
    <property type="entry name" value="ZN2_CY6_FUNGAL_1"/>
    <property type="match status" value="1"/>
</dbReference>
<dbReference type="Gene3D" id="4.10.240.10">
    <property type="entry name" value="Zn(2)-C6 fungal-type DNA-binding domain"/>
    <property type="match status" value="1"/>
</dbReference>
<dbReference type="SMART" id="SM00355">
    <property type="entry name" value="ZnF_C2H2"/>
    <property type="match status" value="2"/>
</dbReference>
<accession>A0A2T2P9P0</accession>
<protein>
    <submittedName>
        <fullName evidence="11">C6 transcription factor-like protein RegA</fullName>
    </submittedName>
</protein>
<dbReference type="SUPFAM" id="SSF57667">
    <property type="entry name" value="beta-beta-alpha zinc fingers"/>
    <property type="match status" value="1"/>
</dbReference>
<dbReference type="Gene3D" id="3.30.160.60">
    <property type="entry name" value="Classic Zinc Finger"/>
    <property type="match status" value="2"/>
</dbReference>
<keyword evidence="3" id="KW-0862">Zinc</keyword>
<sequence length="863" mass="96915">MEVAVPSVSTSTEAQNHRLFQCSTCKRSFTRVDHLTRHVRSHTRHKPYVCPTCNKGFARVDLLKRHAANHADDHGNKRQKRGSVRQNRVVQACEACSQNHLRCEDEKPCARCRKKNIACRVPPSPMVNELDTIHAAQDLLDLSNDLDHRLSVPSSRESPSTHTHLDNNLHIAGSANASNMETIPSNEFPQGVNADQRSSTQDTITQNSYLEHATAFDVTPAVDPLLPDYLRNMPPFEPPLSGQITPRGIMDMGFNWDINLTDFDMDLLDKYNFQIPFDAQTASSEPPPGDPTHDSVAVRAEAFKKSVWRYLPQRNRDFGAAEEHNLALADADMDTHHRTRISSRRAVQEKLHRVMRDKLIALCLTTCKPGNVNRVASAFPSIELLDGLVQYFLTSPSISAKSWFHLPTLSLSKQRPELLANMIAAGAVATPDVPLRKLGFALQEAARAAMANAFEEDNSAIRDLHHARNLMLSLDIGMWSGISRKMEIAESFLQPLVTMLRRGGRFRRSTWEDIMPTPEDEGKVLDDQWKRWVSQEAYIRLVHHAFELDRKSSMALLKPPLISYAEMQLPLPSGESLWEASSAKSWKTEFLNNPQNFPKRPSPPECLLDLQYAASHSSASTAYLYVLWGMIWEYRQATALTAQSPLKQHDTLILSSRHQELAKLLEDFRVSNCALKKEDEITMNIMFMHLHAPLENIQLFAGIEGQEEAARVYPILSQWVTTSSARQALWYAGQVLRAAEGLSKGMLCNFNAIAVYHAGLLFWSYGFLKRSVPNGSSAIESSQLVCLNDEETLEVKRFMALDRGTPALRSGTRTNEIPINNISAIIDLLIHILRSNHELIGGTCPPLVENLVQLMEGLRPTAS</sequence>
<keyword evidence="2 7" id="KW-0863">Zinc-finger</keyword>
<dbReference type="GO" id="GO:0000981">
    <property type="term" value="F:DNA-binding transcription factor activity, RNA polymerase II-specific"/>
    <property type="evidence" value="ECO:0007669"/>
    <property type="project" value="InterPro"/>
</dbReference>
<evidence type="ECO:0000256" key="2">
    <source>
        <dbReference type="ARBA" id="ARBA00022771"/>
    </source>
</evidence>
<evidence type="ECO:0000313" key="11">
    <source>
        <dbReference type="EMBL" id="PSN74357.1"/>
    </source>
</evidence>
<dbReference type="PANTHER" id="PTHR47660:SF2">
    <property type="entry name" value="TRANSCRIPTION FACTOR WITH C2H2 AND ZN(2)-CYS(6) DNA BINDING DOMAIN (EUROFUNG)"/>
    <property type="match status" value="1"/>
</dbReference>
<dbReference type="PANTHER" id="PTHR47660">
    <property type="entry name" value="TRANSCRIPTION FACTOR WITH C2H2 AND ZN(2)-CYS(6) DNA BINDING DOMAIN (EUROFUNG)-RELATED-RELATED"/>
    <property type="match status" value="1"/>
</dbReference>
<dbReference type="Proteomes" id="UP000240883">
    <property type="component" value="Unassembled WGS sequence"/>
</dbReference>
<name>A0A2T2P9P0_CORCC</name>
<evidence type="ECO:0000259" key="9">
    <source>
        <dbReference type="PROSITE" id="PS50048"/>
    </source>
</evidence>
<dbReference type="Pfam" id="PF00172">
    <property type="entry name" value="Zn_clus"/>
    <property type="match status" value="1"/>
</dbReference>
<feature type="domain" description="C2H2-type" evidence="10">
    <location>
        <begin position="20"/>
        <end position="47"/>
    </location>
</feature>
<feature type="domain" description="C2H2-type" evidence="10">
    <location>
        <begin position="48"/>
        <end position="75"/>
    </location>
</feature>
<dbReference type="GO" id="GO:0008270">
    <property type="term" value="F:zinc ion binding"/>
    <property type="evidence" value="ECO:0007669"/>
    <property type="project" value="UniProtKB-KW"/>
</dbReference>
<dbReference type="InterPro" id="IPR036236">
    <property type="entry name" value="Znf_C2H2_sf"/>
</dbReference>
<keyword evidence="5" id="KW-0804">Transcription</keyword>
<proteinExistence type="predicted"/>
<dbReference type="OrthoDB" id="40579at2759"/>
<evidence type="ECO:0000256" key="8">
    <source>
        <dbReference type="SAM" id="MobiDB-lite"/>
    </source>
</evidence>
<evidence type="ECO:0000256" key="5">
    <source>
        <dbReference type="ARBA" id="ARBA00023163"/>
    </source>
</evidence>
<reference evidence="11 12" key="1">
    <citation type="journal article" date="2018" name="Front. Microbiol.">
        <title>Genome-Wide Analysis of Corynespora cassiicola Leaf Fall Disease Putative Effectors.</title>
        <authorList>
            <person name="Lopez D."/>
            <person name="Ribeiro S."/>
            <person name="Label P."/>
            <person name="Fumanal B."/>
            <person name="Venisse J.S."/>
            <person name="Kohler A."/>
            <person name="de Oliveira R.R."/>
            <person name="Labutti K."/>
            <person name="Lipzen A."/>
            <person name="Lail K."/>
            <person name="Bauer D."/>
            <person name="Ohm R.A."/>
            <person name="Barry K.W."/>
            <person name="Spatafora J."/>
            <person name="Grigoriev I.V."/>
            <person name="Martin F.M."/>
            <person name="Pujade-Renaud V."/>
        </authorList>
    </citation>
    <scope>NUCLEOTIDE SEQUENCE [LARGE SCALE GENOMIC DNA]</scope>
    <source>
        <strain evidence="11 12">Philippines</strain>
    </source>
</reference>
<evidence type="ECO:0000256" key="4">
    <source>
        <dbReference type="ARBA" id="ARBA00023015"/>
    </source>
</evidence>
<dbReference type="GO" id="GO:0006351">
    <property type="term" value="P:DNA-templated transcription"/>
    <property type="evidence" value="ECO:0007669"/>
    <property type="project" value="InterPro"/>
</dbReference>
<dbReference type="AlphaFoldDB" id="A0A2T2P9P0"/>
<dbReference type="InterPro" id="IPR001138">
    <property type="entry name" value="Zn2Cys6_DnaBD"/>
</dbReference>
<dbReference type="PROSITE" id="PS50048">
    <property type="entry name" value="ZN2_CY6_FUNGAL_2"/>
    <property type="match status" value="1"/>
</dbReference>
<keyword evidence="4" id="KW-0805">Transcription regulation</keyword>
<dbReference type="EMBL" id="KZ678128">
    <property type="protein sequence ID" value="PSN74357.1"/>
    <property type="molecule type" value="Genomic_DNA"/>
</dbReference>
<dbReference type="Pfam" id="PF00096">
    <property type="entry name" value="zf-C2H2"/>
    <property type="match status" value="2"/>
</dbReference>
<dbReference type="GO" id="GO:0003677">
    <property type="term" value="F:DNA binding"/>
    <property type="evidence" value="ECO:0007669"/>
    <property type="project" value="InterPro"/>
</dbReference>
<evidence type="ECO:0000256" key="6">
    <source>
        <dbReference type="ARBA" id="ARBA00023242"/>
    </source>
</evidence>
<evidence type="ECO:0000259" key="10">
    <source>
        <dbReference type="PROSITE" id="PS50157"/>
    </source>
</evidence>
<evidence type="ECO:0000256" key="7">
    <source>
        <dbReference type="PROSITE-ProRule" id="PRU00042"/>
    </source>
</evidence>
<keyword evidence="1" id="KW-0479">Metal-binding</keyword>
<dbReference type="SUPFAM" id="SSF57701">
    <property type="entry name" value="Zn2/Cys6 DNA-binding domain"/>
    <property type="match status" value="1"/>
</dbReference>
<dbReference type="InterPro" id="IPR013087">
    <property type="entry name" value="Znf_C2H2_type"/>
</dbReference>
<gene>
    <name evidence="11" type="ORF">BS50DRAFT_478099</name>
</gene>
<organism evidence="11 12">
    <name type="scientific">Corynespora cassiicola Philippines</name>
    <dbReference type="NCBI Taxonomy" id="1448308"/>
    <lineage>
        <taxon>Eukaryota</taxon>
        <taxon>Fungi</taxon>
        <taxon>Dikarya</taxon>
        <taxon>Ascomycota</taxon>
        <taxon>Pezizomycotina</taxon>
        <taxon>Dothideomycetes</taxon>
        <taxon>Pleosporomycetidae</taxon>
        <taxon>Pleosporales</taxon>
        <taxon>Corynesporascaceae</taxon>
        <taxon>Corynespora</taxon>
    </lineage>
</organism>